<gene>
    <name evidence="2" type="ORF">LV75_002251</name>
</gene>
<evidence type="ECO:0000313" key="2">
    <source>
        <dbReference type="EMBL" id="MCP2269762.1"/>
    </source>
</evidence>
<dbReference type="InterPro" id="IPR051321">
    <property type="entry name" value="PHA/PHB_synthase"/>
</dbReference>
<evidence type="ECO:0000313" key="3">
    <source>
        <dbReference type="Proteomes" id="UP001205185"/>
    </source>
</evidence>
<proteinExistence type="predicted"/>
<dbReference type="InterPro" id="IPR029058">
    <property type="entry name" value="AB_hydrolase_fold"/>
</dbReference>
<name>A0ABT1IAW3_9PSEU</name>
<dbReference type="Gene3D" id="3.40.50.1820">
    <property type="entry name" value="alpha/beta hydrolase"/>
    <property type="match status" value="1"/>
</dbReference>
<dbReference type="PANTHER" id="PTHR36837:SF2">
    <property type="entry name" value="POLY(3-HYDROXYALKANOATE) POLYMERASE SUBUNIT PHAC"/>
    <property type="match status" value="1"/>
</dbReference>
<feature type="domain" description="AB hydrolase-1" evidence="1">
    <location>
        <begin position="101"/>
        <end position="328"/>
    </location>
</feature>
<keyword evidence="3" id="KW-1185">Reference proteome</keyword>
<reference evidence="2 3" key="1">
    <citation type="submission" date="2022-06" db="EMBL/GenBank/DDBJ databases">
        <title>Genomic Encyclopedia of Archaeal and Bacterial Type Strains, Phase II (KMG-II): from individual species to whole genera.</title>
        <authorList>
            <person name="Goeker M."/>
        </authorList>
    </citation>
    <scope>NUCLEOTIDE SEQUENCE [LARGE SCALE GENOMIC DNA]</scope>
    <source>
        <strain evidence="2 3">DSM 44255</strain>
    </source>
</reference>
<protein>
    <submittedName>
        <fullName evidence="2">Polyhydroxyalkanoate synthase</fullName>
    </submittedName>
</protein>
<dbReference type="EMBL" id="JAMTCO010000005">
    <property type="protein sequence ID" value="MCP2269762.1"/>
    <property type="molecule type" value="Genomic_DNA"/>
</dbReference>
<dbReference type="Pfam" id="PF00561">
    <property type="entry name" value="Abhydrolase_1"/>
    <property type="match status" value="1"/>
</dbReference>
<accession>A0ABT1IAW3</accession>
<dbReference type="InterPro" id="IPR000073">
    <property type="entry name" value="AB_hydrolase_1"/>
</dbReference>
<comment type="caution">
    <text evidence="2">The sequence shown here is derived from an EMBL/GenBank/DDBJ whole genome shotgun (WGS) entry which is preliminary data.</text>
</comment>
<dbReference type="SUPFAM" id="SSF53474">
    <property type="entry name" value="alpha/beta-Hydrolases"/>
    <property type="match status" value="1"/>
</dbReference>
<dbReference type="PANTHER" id="PTHR36837">
    <property type="entry name" value="POLY(3-HYDROXYALKANOATE) POLYMERASE SUBUNIT PHAC"/>
    <property type="match status" value="1"/>
</dbReference>
<evidence type="ECO:0000259" key="1">
    <source>
        <dbReference type="Pfam" id="PF00561"/>
    </source>
</evidence>
<organism evidence="2 3">
    <name type="scientific">Actinokineospora diospyrosa</name>
    <dbReference type="NCBI Taxonomy" id="103728"/>
    <lineage>
        <taxon>Bacteria</taxon>
        <taxon>Bacillati</taxon>
        <taxon>Actinomycetota</taxon>
        <taxon>Actinomycetes</taxon>
        <taxon>Pseudonocardiales</taxon>
        <taxon>Pseudonocardiaceae</taxon>
        <taxon>Actinokineospora</taxon>
    </lineage>
</organism>
<dbReference type="Proteomes" id="UP001205185">
    <property type="component" value="Unassembled WGS sequence"/>
</dbReference>
<sequence length="352" mass="37360">MITLDAVRAAAGNVARRALFGTLADHRPVPRTLLNEGRARSVYAYHRPVGVSRRGEPVLLVPPLAVPDSCFDLRRGCSLVEHLVTAGRPTYGVEYGEIAFADRELGLEHWIDEVLPTAVRTAHEHSGGKPVHVVGWCLGGILAALTAARAGAHPIASLTVVASPFDFSAIPLLRPLRPLDALTGRIAIPALSRALGGIPAPLVRRAFQISALDKHLTKPFAVAANLADRDYLAQVEAVERFTAGMVGYPGRAVAQIYREFFLANALATGSPTLDGTRIDLADITQPTLVIAGRDDAIAPPRAARALVDLLPGRARFSTAPGGHLGVLTGRAARDTTWPLIDRFHAGVTSLSG</sequence>